<evidence type="ECO:0008006" key="4">
    <source>
        <dbReference type="Google" id="ProtNLM"/>
    </source>
</evidence>
<dbReference type="AlphaFoldDB" id="A0AAU8CG41"/>
<sequence>MTRALLTALLVASIVAAGGGAAAAPDASVVARYPAENGSMTETPVVTADDVATAEQTRTANGGVGVAVTLTDGGAQSFTETLVDAGFTSENGTGNCPADGAERNDEGYCLLTVVDGDVVYAAGLAPTLAENVERGGFADDPRLLLTTATESNATRLARAFGASPENATTARTQTATDDSTATSATTTNTTETNSPGFGVGAAVVAVAVAAGALFRR</sequence>
<gene>
    <name evidence="3" type="ORF">ABSL23_07560</name>
</gene>
<dbReference type="RefSeq" id="WP_353635246.1">
    <property type="nucleotide sequence ID" value="NZ_CP159204.1"/>
</dbReference>
<dbReference type="KEGG" id="hanx:ABSL23_07560"/>
<protein>
    <recommendedName>
        <fullName evidence="4">PGF-CTERM sorting domain-containing protein</fullName>
    </recommendedName>
</protein>
<accession>A0AAU8CG41</accession>
<dbReference type="GeneID" id="91108995"/>
<feature type="transmembrane region" description="Helical" evidence="2">
    <location>
        <begin position="196"/>
        <end position="214"/>
    </location>
</feature>
<organism evidence="3">
    <name type="scientific">Halobacterium sp. NMX12-1</name>
    <dbReference type="NCBI Taxonomy" id="3166650"/>
    <lineage>
        <taxon>Archaea</taxon>
        <taxon>Methanobacteriati</taxon>
        <taxon>Methanobacteriota</taxon>
        <taxon>Stenosarchaea group</taxon>
        <taxon>Halobacteria</taxon>
        <taxon>Halobacteriales</taxon>
        <taxon>Halobacteriaceae</taxon>
        <taxon>Halobacterium</taxon>
    </lineage>
</organism>
<evidence type="ECO:0000313" key="3">
    <source>
        <dbReference type="EMBL" id="XCF17851.1"/>
    </source>
</evidence>
<evidence type="ECO:0000256" key="1">
    <source>
        <dbReference type="SAM" id="MobiDB-lite"/>
    </source>
</evidence>
<keyword evidence="2" id="KW-1133">Transmembrane helix</keyword>
<keyword evidence="2" id="KW-0812">Transmembrane</keyword>
<name>A0AAU8CG41_9EURY</name>
<proteinExistence type="predicted"/>
<feature type="region of interest" description="Disordered" evidence="1">
    <location>
        <begin position="160"/>
        <end position="195"/>
    </location>
</feature>
<keyword evidence="2" id="KW-0472">Membrane</keyword>
<evidence type="ECO:0000256" key="2">
    <source>
        <dbReference type="SAM" id="Phobius"/>
    </source>
</evidence>
<reference evidence="3" key="1">
    <citation type="submission" date="2024-06" db="EMBL/GenBank/DDBJ databases">
        <title>Genome Sequence of an extremely halophilic archaeon isolated from Permian era halite, Salado Formation, Carlsbad, New Mexico: Halobacterium sp. strain NMX12-1.</title>
        <authorList>
            <person name="Sotoa L."/>
            <person name="DasSarma P."/>
            <person name="Anton B.P."/>
            <person name="Vincze T."/>
            <person name="Verma I."/>
            <person name="Eralp B."/>
            <person name="Powers D.W."/>
            <person name="Dozier B.L."/>
            <person name="Roberts R.J."/>
            <person name="DasSarma S."/>
        </authorList>
    </citation>
    <scope>NUCLEOTIDE SEQUENCE</scope>
    <source>
        <strain evidence="3">NMX12-1</strain>
    </source>
</reference>
<feature type="compositionally biased region" description="Low complexity" evidence="1">
    <location>
        <begin position="165"/>
        <end position="192"/>
    </location>
</feature>
<dbReference type="EMBL" id="CP159204">
    <property type="protein sequence ID" value="XCF17851.1"/>
    <property type="molecule type" value="Genomic_DNA"/>
</dbReference>